<evidence type="ECO:0000313" key="8">
    <source>
        <dbReference type="EMBL" id="PQJ53567.1"/>
    </source>
</evidence>
<comment type="caution">
    <text evidence="8">The sequence shown here is derived from an EMBL/GenBank/DDBJ whole genome shotgun (WGS) entry which is preliminary data.</text>
</comment>
<dbReference type="EMBL" id="MSCH01000003">
    <property type="protein sequence ID" value="PQJ53567.1"/>
    <property type="molecule type" value="Genomic_DNA"/>
</dbReference>
<gene>
    <name evidence="8" type="ORF">BTO11_07725</name>
</gene>
<feature type="transmembrane region" description="Helical" evidence="5">
    <location>
        <begin position="179"/>
        <end position="200"/>
    </location>
</feature>
<organism evidence="8 9">
    <name type="scientific">Psychrosphaera saromensis</name>
    <dbReference type="NCBI Taxonomy" id="716813"/>
    <lineage>
        <taxon>Bacteria</taxon>
        <taxon>Pseudomonadati</taxon>
        <taxon>Pseudomonadota</taxon>
        <taxon>Gammaproteobacteria</taxon>
        <taxon>Alteromonadales</taxon>
        <taxon>Pseudoalteromonadaceae</taxon>
        <taxon>Psychrosphaera</taxon>
    </lineage>
</organism>
<evidence type="ECO:0000256" key="1">
    <source>
        <dbReference type="ARBA" id="ARBA00004370"/>
    </source>
</evidence>
<dbReference type="RefSeq" id="WP_105052051.1">
    <property type="nucleotide sequence ID" value="NZ_BMYG01000002.1"/>
</dbReference>
<evidence type="ECO:0000259" key="6">
    <source>
        <dbReference type="PROSITE" id="PS50111"/>
    </source>
</evidence>
<evidence type="ECO:0000313" key="9">
    <source>
        <dbReference type="Proteomes" id="UP000239007"/>
    </source>
</evidence>
<evidence type="ECO:0008006" key="10">
    <source>
        <dbReference type="Google" id="ProtNLM"/>
    </source>
</evidence>
<evidence type="ECO:0000259" key="7">
    <source>
        <dbReference type="PROSITE" id="PS50885"/>
    </source>
</evidence>
<comment type="similarity">
    <text evidence="3">Belongs to the methyl-accepting chemotaxis (MCP) protein family.</text>
</comment>
<dbReference type="GO" id="GO:0016020">
    <property type="term" value="C:membrane"/>
    <property type="evidence" value="ECO:0007669"/>
    <property type="project" value="UniProtKB-SubCell"/>
</dbReference>
<name>A0A2S7UUD6_9GAMM</name>
<keyword evidence="5" id="KW-1133">Transmembrane helix</keyword>
<feature type="transmembrane region" description="Helical" evidence="5">
    <location>
        <begin position="7"/>
        <end position="30"/>
    </location>
</feature>
<dbReference type="Proteomes" id="UP000239007">
    <property type="component" value="Unassembled WGS sequence"/>
</dbReference>
<keyword evidence="5" id="KW-0812">Transmembrane</keyword>
<dbReference type="Gene3D" id="1.10.287.950">
    <property type="entry name" value="Methyl-accepting chemotaxis protein"/>
    <property type="match status" value="1"/>
</dbReference>
<reference evidence="8 9" key="1">
    <citation type="submission" date="2016-12" db="EMBL/GenBank/DDBJ databases">
        <title>Diversity of luminous bacteria.</title>
        <authorList>
            <person name="Yoshizawa S."/>
            <person name="Kogure K."/>
        </authorList>
    </citation>
    <scope>NUCLEOTIDE SEQUENCE [LARGE SCALE GENOMIC DNA]</scope>
    <source>
        <strain evidence="8 9">SA4-48</strain>
    </source>
</reference>
<protein>
    <recommendedName>
        <fullName evidence="10">Methyl-accepting chemotaxis protein</fullName>
    </recommendedName>
</protein>
<evidence type="ECO:0000256" key="2">
    <source>
        <dbReference type="ARBA" id="ARBA00023224"/>
    </source>
</evidence>
<dbReference type="SMART" id="SM00283">
    <property type="entry name" value="MA"/>
    <property type="match status" value="1"/>
</dbReference>
<feature type="domain" description="HAMP" evidence="7">
    <location>
        <begin position="202"/>
        <end position="256"/>
    </location>
</feature>
<dbReference type="Pfam" id="PF00672">
    <property type="entry name" value="HAMP"/>
    <property type="match status" value="1"/>
</dbReference>
<sequence>MSIYKRILLSFSLMNSISILLAIILSYQLYSLSNQTISTSNITLSQVDHAREAWDGFRDLKSFIDRIKLKIQPYDNKEVTDTVHNKYNLMMDDFSTLKQLSTSAETLKMINEVINVSALWRDEQLSIIAGQGLAVIPADAYLDKVESDLQLLLANVIKQTIDMGKEKQLMAIEDVNNSITFAIIIVTLVLIAGIALTLVVTRSITLPIQTLHAFMAKLADGKGDLSQRMKVIGNDEITQVALKFNLFMTTLQDMVRMVASSAKELTDATDNAQRNIVNINQNIEKQNTIINGAAEKTEQLRSFTNSIVNEAHDASDVSKDVSNNVQHTKDVSEKTLHSINELSSSITKTSENISELTESSAEVSKVLEVIKGIADQTNLLALNAAIEAARAGETGRGFAVVADEVRTLAIRTQKSTGDIESIVERIQQSVLSSGKNMEINISRTKVCVDENINIKEALETMSLSVVQIEQMNERILSATEQQQNSTNEVDTGIQEASSISVLTAANMEEITKESHELKNTATSLANIVKGYSL</sequence>
<dbReference type="PROSITE" id="PS50111">
    <property type="entry name" value="CHEMOTAXIS_TRANSDUC_2"/>
    <property type="match status" value="1"/>
</dbReference>
<dbReference type="SUPFAM" id="SSF58104">
    <property type="entry name" value="Methyl-accepting chemotaxis protein (MCP) signaling domain"/>
    <property type="match status" value="1"/>
</dbReference>
<evidence type="ECO:0000256" key="5">
    <source>
        <dbReference type="SAM" id="Phobius"/>
    </source>
</evidence>
<keyword evidence="2 4" id="KW-0807">Transducer</keyword>
<evidence type="ECO:0000256" key="4">
    <source>
        <dbReference type="PROSITE-ProRule" id="PRU00284"/>
    </source>
</evidence>
<dbReference type="PROSITE" id="PS50885">
    <property type="entry name" value="HAMP"/>
    <property type="match status" value="1"/>
</dbReference>
<accession>A0A2S7UUD6</accession>
<dbReference type="CDD" id="cd06225">
    <property type="entry name" value="HAMP"/>
    <property type="match status" value="1"/>
</dbReference>
<comment type="subcellular location">
    <subcellularLocation>
        <location evidence="1">Membrane</location>
    </subcellularLocation>
</comment>
<dbReference type="PANTHER" id="PTHR32089">
    <property type="entry name" value="METHYL-ACCEPTING CHEMOTAXIS PROTEIN MCPB"/>
    <property type="match status" value="1"/>
</dbReference>
<dbReference type="Pfam" id="PF00015">
    <property type="entry name" value="MCPsignal"/>
    <property type="match status" value="1"/>
</dbReference>
<feature type="domain" description="Methyl-accepting transducer" evidence="6">
    <location>
        <begin position="261"/>
        <end position="497"/>
    </location>
</feature>
<dbReference type="FunFam" id="1.10.287.950:FF:000001">
    <property type="entry name" value="Methyl-accepting chemotaxis sensory transducer"/>
    <property type="match status" value="1"/>
</dbReference>
<dbReference type="SMART" id="SM00304">
    <property type="entry name" value="HAMP"/>
    <property type="match status" value="1"/>
</dbReference>
<dbReference type="InterPro" id="IPR004089">
    <property type="entry name" value="MCPsignal_dom"/>
</dbReference>
<dbReference type="GO" id="GO:0006935">
    <property type="term" value="P:chemotaxis"/>
    <property type="evidence" value="ECO:0007669"/>
    <property type="project" value="UniProtKB-ARBA"/>
</dbReference>
<proteinExistence type="inferred from homology"/>
<dbReference type="AlphaFoldDB" id="A0A2S7UUD6"/>
<dbReference type="GO" id="GO:0007165">
    <property type="term" value="P:signal transduction"/>
    <property type="evidence" value="ECO:0007669"/>
    <property type="project" value="UniProtKB-KW"/>
</dbReference>
<dbReference type="PANTHER" id="PTHR32089:SF112">
    <property type="entry name" value="LYSOZYME-LIKE PROTEIN-RELATED"/>
    <property type="match status" value="1"/>
</dbReference>
<keyword evidence="5" id="KW-0472">Membrane</keyword>
<keyword evidence="9" id="KW-1185">Reference proteome</keyword>
<evidence type="ECO:0000256" key="3">
    <source>
        <dbReference type="ARBA" id="ARBA00029447"/>
    </source>
</evidence>
<dbReference type="InterPro" id="IPR003660">
    <property type="entry name" value="HAMP_dom"/>
</dbReference>